<organism evidence="18 19">
    <name type="scientific">Candidatus Electrothrix aarhusensis</name>
    <dbReference type="NCBI Taxonomy" id="1859131"/>
    <lineage>
        <taxon>Bacteria</taxon>
        <taxon>Pseudomonadati</taxon>
        <taxon>Thermodesulfobacteriota</taxon>
        <taxon>Desulfobulbia</taxon>
        <taxon>Desulfobulbales</taxon>
        <taxon>Desulfobulbaceae</taxon>
        <taxon>Candidatus Electrothrix</taxon>
    </lineage>
</organism>
<comment type="function">
    <text evidence="9">Catalyzes the NADPH-dependent reduction of glutamyl-tRNA(Glu) to glutamate 1-semialdehyde (GSA).</text>
</comment>
<keyword evidence="5 9" id="KW-0560">Oxidoreductase</keyword>
<dbReference type="Pfam" id="PF05201">
    <property type="entry name" value="GlutR_N"/>
    <property type="match status" value="1"/>
</dbReference>
<comment type="miscellaneous">
    <text evidence="9">During catalysis, the active site Cys acts as a nucleophile attacking the alpha-carbonyl group of tRNA-bound glutamate with the formation of a thioester intermediate between enzyme and glutamate, and the concomitant release of tRNA(Glu). The thioester intermediate is finally reduced by direct hydride transfer from NADPH, to form the product GSA.</text>
</comment>
<dbReference type="Gene3D" id="3.40.50.720">
    <property type="entry name" value="NAD(P)-binding Rossmann-like Domain"/>
    <property type="match status" value="1"/>
</dbReference>
<evidence type="ECO:0000259" key="17">
    <source>
        <dbReference type="Pfam" id="PF05201"/>
    </source>
</evidence>
<dbReference type="FunFam" id="3.30.460.30:FF:000001">
    <property type="entry name" value="Glutamyl-tRNA reductase"/>
    <property type="match status" value="1"/>
</dbReference>
<dbReference type="Pfam" id="PF01488">
    <property type="entry name" value="Shikimate_DH"/>
    <property type="match status" value="1"/>
</dbReference>
<evidence type="ECO:0000256" key="2">
    <source>
        <dbReference type="ARBA" id="ARBA00005916"/>
    </source>
</evidence>
<evidence type="ECO:0000256" key="9">
    <source>
        <dbReference type="HAMAP-Rule" id="MF_00087"/>
    </source>
</evidence>
<dbReference type="InterPro" id="IPR036343">
    <property type="entry name" value="GluRdtase_N_sf"/>
</dbReference>
<keyword evidence="19" id="KW-1185">Reference proteome</keyword>
<dbReference type="UniPathway" id="UPA00251">
    <property type="reaction ID" value="UER00316"/>
</dbReference>
<comment type="domain">
    <text evidence="9">Possesses an unusual extended V-shaped dimeric structure with each monomer consisting of three distinct domains arranged along a curved 'spinal' alpha-helix. The N-terminal catalytic domain specifically recognizes the glutamate moiety of the substrate. The second domain is the NADPH-binding domain, and the third C-terminal domain is responsible for dimerization.</text>
</comment>
<dbReference type="InterPro" id="IPR018214">
    <property type="entry name" value="GluRdtase_CS"/>
</dbReference>
<feature type="binding site" evidence="9 11">
    <location>
        <position position="121"/>
    </location>
    <ligand>
        <name>substrate</name>
    </ligand>
</feature>
<feature type="binding site" evidence="9 11">
    <location>
        <position position="110"/>
    </location>
    <ligand>
        <name>substrate</name>
    </ligand>
</feature>
<comment type="caution">
    <text evidence="18">The sequence shown here is derived from an EMBL/GenBank/DDBJ whole genome shotgun (WGS) entry which is preliminary data.</text>
</comment>
<evidence type="ECO:0000256" key="6">
    <source>
        <dbReference type="ARBA" id="ARBA00023244"/>
    </source>
</evidence>
<evidence type="ECO:0000256" key="3">
    <source>
        <dbReference type="ARBA" id="ARBA00012970"/>
    </source>
</evidence>
<dbReference type="GO" id="GO:0050661">
    <property type="term" value="F:NADP binding"/>
    <property type="evidence" value="ECO:0007669"/>
    <property type="project" value="InterPro"/>
</dbReference>
<dbReference type="GO" id="GO:0008883">
    <property type="term" value="F:glutamyl-tRNA reductase activity"/>
    <property type="evidence" value="ECO:0007669"/>
    <property type="project" value="UniProtKB-UniRule"/>
</dbReference>
<feature type="domain" description="Glutamyl-tRNA reductase N-terminal" evidence="17">
    <location>
        <begin position="9"/>
        <end position="157"/>
    </location>
</feature>
<dbReference type="PANTHER" id="PTHR43013">
    <property type="entry name" value="GLUTAMYL-TRNA REDUCTASE"/>
    <property type="match status" value="1"/>
</dbReference>
<feature type="binding site" evidence="9 11">
    <location>
        <begin position="115"/>
        <end position="117"/>
    </location>
    <ligand>
        <name>substrate</name>
    </ligand>
</feature>
<dbReference type="GO" id="GO:0019353">
    <property type="term" value="P:protoporphyrinogen IX biosynthetic process from glutamate"/>
    <property type="evidence" value="ECO:0007669"/>
    <property type="project" value="TreeGrafter"/>
</dbReference>
<dbReference type="AlphaFoldDB" id="A0A3S3R790"/>
<dbReference type="InterPro" id="IPR000343">
    <property type="entry name" value="4pyrrol_synth_GluRdtase"/>
</dbReference>
<evidence type="ECO:0000259" key="15">
    <source>
        <dbReference type="Pfam" id="PF00745"/>
    </source>
</evidence>
<evidence type="ECO:0000313" key="18">
    <source>
        <dbReference type="EMBL" id="RWX45970.1"/>
    </source>
</evidence>
<dbReference type="SUPFAM" id="SSF69075">
    <property type="entry name" value="Glutamyl tRNA-reductase dimerization domain"/>
    <property type="match status" value="1"/>
</dbReference>
<dbReference type="PIRSF" id="PIRSF000445">
    <property type="entry name" value="4pyrrol_synth_GluRdtase"/>
    <property type="match status" value="1"/>
</dbReference>
<dbReference type="InterPro" id="IPR015896">
    <property type="entry name" value="4pyrrol_synth_GluRdtase_dimer"/>
</dbReference>
<evidence type="ECO:0000256" key="14">
    <source>
        <dbReference type="RuleBase" id="RU000584"/>
    </source>
</evidence>
<dbReference type="CDD" id="cd05213">
    <property type="entry name" value="NAD_bind_Glutamyl_tRNA_reduct"/>
    <property type="match status" value="1"/>
</dbReference>
<evidence type="ECO:0000259" key="16">
    <source>
        <dbReference type="Pfam" id="PF01488"/>
    </source>
</evidence>
<comment type="similarity">
    <text evidence="2 9 14">Belongs to the glutamyl-tRNA reductase family.</text>
</comment>
<reference evidence="18 19" key="1">
    <citation type="submission" date="2017-01" db="EMBL/GenBank/DDBJ databases">
        <title>The cable genome- insights into the physiology and evolution of filamentous bacteria capable of sulfide oxidation via long distance electron transfer.</title>
        <authorList>
            <person name="Schreiber L."/>
            <person name="Bjerg J.T."/>
            <person name="Boggild A."/>
            <person name="Van De Vossenberg J."/>
            <person name="Meysman F."/>
            <person name="Nielsen L.P."/>
            <person name="Schramm A."/>
            <person name="Kjeldsen K.U."/>
        </authorList>
    </citation>
    <scope>NUCLEOTIDE SEQUENCE [LARGE SCALE GENOMIC DNA]</scope>
    <source>
        <strain evidence="18">MCF</strain>
    </source>
</reference>
<comment type="pathway">
    <text evidence="1 9 14">Porphyrin-containing compound metabolism; protoporphyrin-IX biosynthesis; 5-aminolevulinate from L-glutamyl-tRNA(Glu): step 1/2.</text>
</comment>
<dbReference type="SUPFAM" id="SSF69742">
    <property type="entry name" value="Glutamyl tRNA-reductase catalytic, N-terminal domain"/>
    <property type="match status" value="1"/>
</dbReference>
<dbReference type="InterPro" id="IPR036291">
    <property type="entry name" value="NAD(P)-bd_dom_sf"/>
</dbReference>
<dbReference type="InterPro" id="IPR006151">
    <property type="entry name" value="Shikm_DH/Glu-tRNA_Rdtase"/>
</dbReference>
<dbReference type="EC" id="1.2.1.70" evidence="3 9"/>
<dbReference type="Proteomes" id="UP000287853">
    <property type="component" value="Unassembled WGS sequence"/>
</dbReference>
<dbReference type="InterPro" id="IPR015895">
    <property type="entry name" value="4pyrrol_synth_GluRdtase_N"/>
</dbReference>
<evidence type="ECO:0000256" key="8">
    <source>
        <dbReference type="ARBA" id="ARBA00068659"/>
    </source>
</evidence>
<feature type="domain" description="Quinate/shikimate 5-dehydrogenase/glutamyl-tRNA reductase" evidence="16">
    <location>
        <begin position="172"/>
        <end position="307"/>
    </location>
</feature>
<dbReference type="PANTHER" id="PTHR43013:SF1">
    <property type="entry name" value="GLUTAMYL-TRNA REDUCTASE"/>
    <property type="match status" value="1"/>
</dbReference>
<dbReference type="EMBL" id="MTKO01000070">
    <property type="protein sequence ID" value="RWX45970.1"/>
    <property type="molecule type" value="Genomic_DNA"/>
</dbReference>
<evidence type="ECO:0000313" key="19">
    <source>
        <dbReference type="Proteomes" id="UP000287853"/>
    </source>
</evidence>
<proteinExistence type="inferred from homology"/>
<protein>
    <recommendedName>
        <fullName evidence="8 9">Glutamyl-tRNA reductase</fullName>
        <shortName evidence="9">GluTR</shortName>
        <ecNumber evidence="3 9">1.2.1.70</ecNumber>
    </recommendedName>
</protein>
<keyword evidence="4 9" id="KW-0521">NADP</keyword>
<feature type="domain" description="Tetrapyrrole biosynthesis glutamyl-tRNA reductase dimerisation" evidence="15">
    <location>
        <begin position="321"/>
        <end position="420"/>
    </location>
</feature>
<comment type="catalytic activity">
    <reaction evidence="7 9 14">
        <text>(S)-4-amino-5-oxopentanoate + tRNA(Glu) + NADP(+) = L-glutamyl-tRNA(Glu) + NADPH + H(+)</text>
        <dbReference type="Rhea" id="RHEA:12344"/>
        <dbReference type="Rhea" id="RHEA-COMP:9663"/>
        <dbReference type="Rhea" id="RHEA-COMP:9680"/>
        <dbReference type="ChEBI" id="CHEBI:15378"/>
        <dbReference type="ChEBI" id="CHEBI:57501"/>
        <dbReference type="ChEBI" id="CHEBI:57783"/>
        <dbReference type="ChEBI" id="CHEBI:58349"/>
        <dbReference type="ChEBI" id="CHEBI:78442"/>
        <dbReference type="ChEBI" id="CHEBI:78520"/>
        <dbReference type="EC" id="1.2.1.70"/>
    </reaction>
</comment>
<comment type="subunit">
    <text evidence="9">Homodimer.</text>
</comment>
<dbReference type="HAMAP" id="MF_00087">
    <property type="entry name" value="Glu_tRNA_reductase"/>
    <property type="match status" value="1"/>
</dbReference>
<name>A0A3S3R790_9BACT</name>
<keyword evidence="6 9" id="KW-0627">Porphyrin biosynthesis</keyword>
<evidence type="ECO:0000256" key="10">
    <source>
        <dbReference type="PIRSR" id="PIRSR000445-1"/>
    </source>
</evidence>
<dbReference type="InterPro" id="IPR036453">
    <property type="entry name" value="GluRdtase_dimer_dom_sf"/>
</dbReference>
<feature type="binding site" evidence="9 11">
    <location>
        <begin position="51"/>
        <end position="54"/>
    </location>
    <ligand>
        <name>substrate</name>
    </ligand>
</feature>
<gene>
    <name evidence="9" type="primary">hemA</name>
    <name evidence="18" type="ORF">H206_00037</name>
</gene>
<evidence type="ECO:0000256" key="1">
    <source>
        <dbReference type="ARBA" id="ARBA00005059"/>
    </source>
</evidence>
<dbReference type="SUPFAM" id="SSF51735">
    <property type="entry name" value="NAD(P)-binding Rossmann-fold domains"/>
    <property type="match status" value="1"/>
</dbReference>
<evidence type="ECO:0000256" key="7">
    <source>
        <dbReference type="ARBA" id="ARBA00047464"/>
    </source>
</evidence>
<dbReference type="NCBIfam" id="TIGR01035">
    <property type="entry name" value="hemA"/>
    <property type="match status" value="1"/>
</dbReference>
<feature type="site" description="Important for activity" evidence="9 13">
    <location>
        <position position="100"/>
    </location>
</feature>
<dbReference type="PROSITE" id="PS00747">
    <property type="entry name" value="GLUTR"/>
    <property type="match status" value="1"/>
</dbReference>
<evidence type="ECO:0000256" key="4">
    <source>
        <dbReference type="ARBA" id="ARBA00022857"/>
    </source>
</evidence>
<sequence>MRRDSIVLLGVNHKKTPLKIREKMALTGGYVEPLEKLRELDGLKEYYLLSTCNRVEVLFVCQDPERMRREVLDLLFAGKVSREEVAGCFYVYENEEAIRHLFMVSSSLDSMIVGESQILGQLKEAFRHAAEQKTAGLIINKLLHKSFSVAKRVRTETRIGANAVSISYAAVELGRKIFGDLRGKRVMLVGAGEMAELAAEHLVGQGIQEVVVANRTLERAMKLAARFKGRAIGLDEVVEQLLDVDILISSTGAEGLVLFKKDIVPLMSRRRNRPLFFIDIAVPRDLDPEINTLENVYLYDIDDLHNVVEMNREQRDKEAVKAQRIVEEETLKFQRWLDGMEVTPTIVDLRAVAESICQTELAKTLPRLNGISTKERKCIERMASSIVGKMLHHPMCYLKADHGCVDQAERIVQVRTLFQLNEQCEQCKQADD</sequence>
<evidence type="ECO:0000256" key="5">
    <source>
        <dbReference type="ARBA" id="ARBA00023002"/>
    </source>
</evidence>
<feature type="binding site" evidence="9 12">
    <location>
        <begin position="190"/>
        <end position="195"/>
    </location>
    <ligand>
        <name>NADP(+)</name>
        <dbReference type="ChEBI" id="CHEBI:58349"/>
    </ligand>
</feature>
<evidence type="ECO:0000256" key="13">
    <source>
        <dbReference type="PIRSR" id="PIRSR000445-4"/>
    </source>
</evidence>
<accession>A0A3S3R790</accession>
<feature type="active site" description="Nucleophile" evidence="9 10">
    <location>
        <position position="52"/>
    </location>
</feature>
<dbReference type="Pfam" id="PF00745">
    <property type="entry name" value="GlutR_dimer"/>
    <property type="match status" value="1"/>
</dbReference>
<evidence type="ECO:0000256" key="12">
    <source>
        <dbReference type="PIRSR" id="PIRSR000445-3"/>
    </source>
</evidence>
<dbReference type="FunFam" id="3.40.50.720:FF:000031">
    <property type="entry name" value="Glutamyl-tRNA reductase"/>
    <property type="match status" value="1"/>
</dbReference>
<evidence type="ECO:0000256" key="11">
    <source>
        <dbReference type="PIRSR" id="PIRSR000445-2"/>
    </source>
</evidence>
<dbReference type="Gene3D" id="3.30.460.30">
    <property type="entry name" value="Glutamyl-tRNA reductase, N-terminal domain"/>
    <property type="match status" value="1"/>
</dbReference>